<dbReference type="EMBL" id="BARW01021887">
    <property type="protein sequence ID" value="GAI93137.1"/>
    <property type="molecule type" value="Genomic_DNA"/>
</dbReference>
<evidence type="ECO:0000313" key="1">
    <source>
        <dbReference type="EMBL" id="GAI93137.1"/>
    </source>
</evidence>
<protein>
    <submittedName>
        <fullName evidence="1">Uncharacterized protein</fullName>
    </submittedName>
</protein>
<name>X1SJC5_9ZZZZ</name>
<reference evidence="1" key="1">
    <citation type="journal article" date="2014" name="Front. Microbiol.">
        <title>High frequency of phylogenetically diverse reductive dehalogenase-homologous genes in deep subseafloor sedimentary metagenomes.</title>
        <authorList>
            <person name="Kawai M."/>
            <person name="Futagami T."/>
            <person name="Toyoda A."/>
            <person name="Takaki Y."/>
            <person name="Nishi S."/>
            <person name="Hori S."/>
            <person name="Arai W."/>
            <person name="Tsubouchi T."/>
            <person name="Morono Y."/>
            <person name="Uchiyama I."/>
            <person name="Ito T."/>
            <person name="Fujiyama A."/>
            <person name="Inagaki F."/>
            <person name="Takami H."/>
        </authorList>
    </citation>
    <scope>NUCLEOTIDE SEQUENCE</scope>
    <source>
        <strain evidence="1">Expedition CK06-06</strain>
    </source>
</reference>
<comment type="caution">
    <text evidence="1">The sequence shown here is derived from an EMBL/GenBank/DDBJ whole genome shotgun (WGS) entry which is preliminary data.</text>
</comment>
<dbReference type="AlphaFoldDB" id="X1SJC5"/>
<organism evidence="1">
    <name type="scientific">marine sediment metagenome</name>
    <dbReference type="NCBI Taxonomy" id="412755"/>
    <lineage>
        <taxon>unclassified sequences</taxon>
        <taxon>metagenomes</taxon>
        <taxon>ecological metagenomes</taxon>
    </lineage>
</organism>
<sequence length="113" mass="12603">MSKPKYTTDITELKVKDFFTFQKALLTLTIGEGYGSLEEIIIKTMHLINKDKKGAAIQELNSVLTVISNIQNSESSVIDGLNALLDTGDIEKESYQSLVNKFTELKKKSSMNN</sequence>
<proteinExistence type="predicted"/>
<accession>X1SJC5</accession>
<gene>
    <name evidence="1" type="ORF">S12H4_36680</name>
</gene>